<dbReference type="KEGG" id="tng:GSTEN00009692G001"/>
<accession>Q4SZT3</accession>
<protein>
    <submittedName>
        <fullName evidence="1">(spotted green pufferfish) hypothetical protein</fullName>
    </submittedName>
</protein>
<reference evidence="1" key="2">
    <citation type="submission" date="2004-02" db="EMBL/GenBank/DDBJ databases">
        <authorList>
            <consortium name="Genoscope"/>
            <consortium name="Whitehead Institute Centre for Genome Research"/>
        </authorList>
    </citation>
    <scope>NUCLEOTIDE SEQUENCE</scope>
</reference>
<sequence length="100" mass="11221">MGVKVNAGLYSCHAHISEAETQSLNAQMTPKTSHNPWVRFSPPCCSGALIFISSCPSSPTSNALSHFFFAHFLLIHRHLPQHLFDGRNRRGKRLFLHLPL</sequence>
<organism evidence="1">
    <name type="scientific">Tetraodon nigroviridis</name>
    <name type="common">Spotted green pufferfish</name>
    <name type="synonym">Chelonodon nigroviridis</name>
    <dbReference type="NCBI Taxonomy" id="99883"/>
    <lineage>
        <taxon>Eukaryota</taxon>
        <taxon>Metazoa</taxon>
        <taxon>Chordata</taxon>
        <taxon>Craniata</taxon>
        <taxon>Vertebrata</taxon>
        <taxon>Euteleostomi</taxon>
        <taxon>Actinopterygii</taxon>
        <taxon>Neopterygii</taxon>
        <taxon>Teleostei</taxon>
        <taxon>Neoteleostei</taxon>
        <taxon>Acanthomorphata</taxon>
        <taxon>Eupercaria</taxon>
        <taxon>Tetraodontiformes</taxon>
        <taxon>Tetradontoidea</taxon>
        <taxon>Tetraodontidae</taxon>
        <taxon>Tetraodon</taxon>
    </lineage>
</organism>
<name>Q4SZT3_TETNG</name>
<proteinExistence type="predicted"/>
<reference evidence="1" key="1">
    <citation type="journal article" date="2004" name="Nature">
        <title>Genome duplication in the teleost fish Tetraodon nigroviridis reveals the early vertebrate proto-karyotype.</title>
        <authorList>
            <person name="Jaillon O."/>
            <person name="Aury J.-M."/>
            <person name="Brunet F."/>
            <person name="Petit J.-L."/>
            <person name="Stange-Thomann N."/>
            <person name="Mauceli E."/>
            <person name="Bouneau L."/>
            <person name="Fischer C."/>
            <person name="Ozouf-Costaz C."/>
            <person name="Bernot A."/>
            <person name="Nicaud S."/>
            <person name="Jaffe D."/>
            <person name="Fisher S."/>
            <person name="Lutfalla G."/>
            <person name="Dossat C."/>
            <person name="Segurens B."/>
            <person name="Dasilva C."/>
            <person name="Salanoubat M."/>
            <person name="Levy M."/>
            <person name="Boudet N."/>
            <person name="Castellano S."/>
            <person name="Anthouard V."/>
            <person name="Jubin C."/>
            <person name="Castelli V."/>
            <person name="Katinka M."/>
            <person name="Vacherie B."/>
            <person name="Biemont C."/>
            <person name="Skalli Z."/>
            <person name="Cattolico L."/>
            <person name="Poulain J."/>
            <person name="De Berardinis V."/>
            <person name="Cruaud C."/>
            <person name="Duprat S."/>
            <person name="Brottier P."/>
            <person name="Coutanceau J.-P."/>
            <person name="Gouzy J."/>
            <person name="Parra G."/>
            <person name="Lardier G."/>
            <person name="Chapple C."/>
            <person name="McKernan K.J."/>
            <person name="McEwan P."/>
            <person name="Bosak S."/>
            <person name="Kellis M."/>
            <person name="Volff J.-N."/>
            <person name="Guigo R."/>
            <person name="Zody M.C."/>
            <person name="Mesirov J."/>
            <person name="Lindblad-Toh K."/>
            <person name="Birren B."/>
            <person name="Nusbaum C."/>
            <person name="Kahn D."/>
            <person name="Robinson-Rechavi M."/>
            <person name="Laudet V."/>
            <person name="Schachter V."/>
            <person name="Quetier F."/>
            <person name="Saurin W."/>
            <person name="Scarpelli C."/>
            <person name="Wincker P."/>
            <person name="Lander E.S."/>
            <person name="Weissenbach J."/>
            <person name="Roest Crollius H."/>
        </authorList>
    </citation>
    <scope>NUCLEOTIDE SEQUENCE [LARGE SCALE GENOMIC DNA]</scope>
</reference>
<comment type="caution">
    <text evidence="1">The sequence shown here is derived from an EMBL/GenBank/DDBJ whole genome shotgun (WGS) entry which is preliminary data.</text>
</comment>
<dbReference type="AlphaFoldDB" id="Q4SZT3"/>
<evidence type="ECO:0000313" key="1">
    <source>
        <dbReference type="EMBL" id="CAF93849.1"/>
    </source>
</evidence>
<dbReference type="EMBL" id="CAAE01011499">
    <property type="protein sequence ID" value="CAF93849.1"/>
    <property type="molecule type" value="Genomic_DNA"/>
</dbReference>
<gene>
    <name evidence="1" type="ORF">GSTENG00009692001</name>
</gene>